<dbReference type="Gene3D" id="3.40.50.1000">
    <property type="entry name" value="HAD superfamily/HAD-like"/>
    <property type="match status" value="1"/>
</dbReference>
<name>A0A496PIJ4_9MICC</name>
<dbReference type="Proteomes" id="UP000273119">
    <property type="component" value="Unassembled WGS sequence"/>
</dbReference>
<dbReference type="EMBL" id="QQXL01000004">
    <property type="protein sequence ID" value="RKW70312.1"/>
    <property type="molecule type" value="Genomic_DNA"/>
</dbReference>
<dbReference type="AlphaFoldDB" id="A0A496PIJ4"/>
<dbReference type="InterPro" id="IPR023214">
    <property type="entry name" value="HAD_sf"/>
</dbReference>
<dbReference type="GO" id="GO:0005829">
    <property type="term" value="C:cytosol"/>
    <property type="evidence" value="ECO:0007669"/>
    <property type="project" value="TreeGrafter"/>
</dbReference>
<evidence type="ECO:0000313" key="2">
    <source>
        <dbReference type="Proteomes" id="UP000273119"/>
    </source>
</evidence>
<dbReference type="GO" id="GO:0000287">
    <property type="term" value="F:magnesium ion binding"/>
    <property type="evidence" value="ECO:0007669"/>
    <property type="project" value="TreeGrafter"/>
</dbReference>
<dbReference type="Pfam" id="PF08282">
    <property type="entry name" value="Hydrolase_3"/>
    <property type="match status" value="1"/>
</dbReference>
<dbReference type="SUPFAM" id="SSF56784">
    <property type="entry name" value="HAD-like"/>
    <property type="match status" value="1"/>
</dbReference>
<dbReference type="PANTHER" id="PTHR10000">
    <property type="entry name" value="PHOSPHOSERINE PHOSPHATASE"/>
    <property type="match status" value="1"/>
</dbReference>
<sequence length="269" mass="28219">MRLIATDLDGTIVRADGSVSPRTAAAFAAAREAGVEVLLVTGRPTRWLVGLRPALGRLGTAICSNGAVVFDDDAQRVIEATVLDVGLLVQARERVLQLAPDAVFAAETVQGLHLEPGFLPSAEHREGVPEAPFDAEALAAEGVVKLLARRTRGTCGEFDELVRPELEQLVAVTHSAPGVPMIEMAALGVDKAVTLARHAERLGINAADVVAFGDMPNDVGMLRWAGTGFAVGRDQPAVRAVADRVIGTVEEDSVALAVETLLGLETGLR</sequence>
<dbReference type="RefSeq" id="WP_121484965.1">
    <property type="nucleotide sequence ID" value="NZ_QQXL01000004.1"/>
</dbReference>
<comment type="caution">
    <text evidence="1">The sequence shown here is derived from an EMBL/GenBank/DDBJ whole genome shotgun (WGS) entry which is preliminary data.</text>
</comment>
<dbReference type="GO" id="GO:0016791">
    <property type="term" value="F:phosphatase activity"/>
    <property type="evidence" value="ECO:0007669"/>
    <property type="project" value="TreeGrafter"/>
</dbReference>
<keyword evidence="2" id="KW-1185">Reference proteome</keyword>
<protein>
    <submittedName>
        <fullName evidence="1">HAD family phosphatase</fullName>
    </submittedName>
</protein>
<proteinExistence type="predicted"/>
<dbReference type="Gene3D" id="3.30.1240.10">
    <property type="match status" value="1"/>
</dbReference>
<evidence type="ECO:0000313" key="1">
    <source>
        <dbReference type="EMBL" id="RKW70312.1"/>
    </source>
</evidence>
<dbReference type="PANTHER" id="PTHR10000:SF8">
    <property type="entry name" value="HAD SUPERFAMILY HYDROLASE-LIKE, TYPE 3"/>
    <property type="match status" value="1"/>
</dbReference>
<accession>A0A496PIJ4</accession>
<reference evidence="1 2" key="1">
    <citation type="submission" date="2018-07" db="EMBL/GenBank/DDBJ databases">
        <title>Arthrobacter sp. nov., isolated from raw cow's milk with high bacterial count.</title>
        <authorList>
            <person name="Hahne J."/>
            <person name="Isele D."/>
            <person name="Lipski A."/>
        </authorList>
    </citation>
    <scope>NUCLEOTIDE SEQUENCE [LARGE SCALE GENOMIC DNA]</scope>
    <source>
        <strain evidence="1 2">JZ R-183</strain>
    </source>
</reference>
<dbReference type="InterPro" id="IPR036412">
    <property type="entry name" value="HAD-like_sf"/>
</dbReference>
<organism evidence="1 2">
    <name type="scientific">Galactobacter caseinivorans</name>
    <dbReference type="NCBI Taxonomy" id="2676123"/>
    <lineage>
        <taxon>Bacteria</taxon>
        <taxon>Bacillati</taxon>
        <taxon>Actinomycetota</taxon>
        <taxon>Actinomycetes</taxon>
        <taxon>Micrococcales</taxon>
        <taxon>Micrococcaceae</taxon>
        <taxon>Galactobacter</taxon>
    </lineage>
</organism>
<gene>
    <name evidence="1" type="ORF">DWQ67_07350</name>
</gene>